<gene>
    <name evidence="2" type="ORF">IAB76_07385</name>
</gene>
<reference evidence="2" key="1">
    <citation type="submission" date="2020-10" db="EMBL/GenBank/DDBJ databases">
        <authorList>
            <person name="Gilroy R."/>
        </authorList>
    </citation>
    <scope>NUCLEOTIDE SEQUENCE</scope>
    <source>
        <strain evidence="2">B3-1481</strain>
    </source>
</reference>
<proteinExistence type="predicted"/>
<evidence type="ECO:0000256" key="1">
    <source>
        <dbReference type="SAM" id="SignalP"/>
    </source>
</evidence>
<evidence type="ECO:0000313" key="3">
    <source>
        <dbReference type="Proteomes" id="UP000823769"/>
    </source>
</evidence>
<protein>
    <submittedName>
        <fullName evidence="2">DUF4252 domain-containing protein</fullName>
    </submittedName>
</protein>
<keyword evidence="1" id="KW-0732">Signal</keyword>
<feature type="signal peptide" evidence="1">
    <location>
        <begin position="1"/>
        <end position="19"/>
    </location>
</feature>
<sequence length="165" mass="18081">MKKIMIIAASMLVACAAFAQDGKSIYNKYSGNNGVEAVYISPSMFKMIGELPELTIDAAGDEMDISPVVRSLNGMYILDSSNSKVNESLTSDVLKFAEKEKFELLMEASDEGELVRMYTSADKKDGDFINGFLLLASEPEECTFIYIDGSMSRADFEALMAASMQ</sequence>
<name>A0A9D9IZ87_9BACT</name>
<comment type="caution">
    <text evidence="2">The sequence shown here is derived from an EMBL/GenBank/DDBJ whole genome shotgun (WGS) entry which is preliminary data.</text>
</comment>
<feature type="chain" id="PRO_5038495831" evidence="1">
    <location>
        <begin position="20"/>
        <end position="165"/>
    </location>
</feature>
<dbReference type="Proteomes" id="UP000823769">
    <property type="component" value="Unassembled WGS sequence"/>
</dbReference>
<dbReference type="PROSITE" id="PS51257">
    <property type="entry name" value="PROKAR_LIPOPROTEIN"/>
    <property type="match status" value="1"/>
</dbReference>
<reference evidence="2" key="2">
    <citation type="journal article" date="2021" name="PeerJ">
        <title>Extensive microbial diversity within the chicken gut microbiome revealed by metagenomics and culture.</title>
        <authorList>
            <person name="Gilroy R."/>
            <person name="Ravi A."/>
            <person name="Getino M."/>
            <person name="Pursley I."/>
            <person name="Horton D.L."/>
            <person name="Alikhan N.F."/>
            <person name="Baker D."/>
            <person name="Gharbi K."/>
            <person name="Hall N."/>
            <person name="Watson M."/>
            <person name="Adriaenssens E.M."/>
            <person name="Foster-Nyarko E."/>
            <person name="Jarju S."/>
            <person name="Secka A."/>
            <person name="Antonio M."/>
            <person name="Oren A."/>
            <person name="Chaudhuri R.R."/>
            <person name="La Ragione R."/>
            <person name="Hildebrand F."/>
            <person name="Pallen M.J."/>
        </authorList>
    </citation>
    <scope>NUCLEOTIDE SEQUENCE</scope>
    <source>
        <strain evidence="2">B3-1481</strain>
    </source>
</reference>
<evidence type="ECO:0000313" key="2">
    <source>
        <dbReference type="EMBL" id="MBO8480906.1"/>
    </source>
</evidence>
<dbReference type="AlphaFoldDB" id="A0A9D9IZ87"/>
<organism evidence="2 3">
    <name type="scientific">Candidatus Cryptobacteroides avistercoris</name>
    <dbReference type="NCBI Taxonomy" id="2840758"/>
    <lineage>
        <taxon>Bacteria</taxon>
        <taxon>Pseudomonadati</taxon>
        <taxon>Bacteroidota</taxon>
        <taxon>Bacteroidia</taxon>
        <taxon>Bacteroidales</taxon>
        <taxon>Candidatus Cryptobacteroides</taxon>
    </lineage>
</organism>
<dbReference type="EMBL" id="JADILW010000110">
    <property type="protein sequence ID" value="MBO8480906.1"/>
    <property type="molecule type" value="Genomic_DNA"/>
</dbReference>
<accession>A0A9D9IZ87</accession>
<dbReference type="Pfam" id="PF14060">
    <property type="entry name" value="DUF4252"/>
    <property type="match status" value="1"/>
</dbReference>
<dbReference type="InterPro" id="IPR025348">
    <property type="entry name" value="DUF4252"/>
</dbReference>